<feature type="domain" description="UBA" evidence="5">
    <location>
        <begin position="1"/>
        <end position="30"/>
    </location>
</feature>
<evidence type="ECO:0000256" key="3">
    <source>
        <dbReference type="ARBA" id="ARBA00023054"/>
    </source>
</evidence>
<dbReference type="OrthoDB" id="10254930at2759"/>
<name>A0A2G8L4J8_STIJA</name>
<feature type="domain" description="UBX" evidence="6">
    <location>
        <begin position="240"/>
        <end position="318"/>
    </location>
</feature>
<keyword evidence="2" id="KW-0963">Cytoplasm</keyword>
<dbReference type="GO" id="GO:0032435">
    <property type="term" value="P:negative regulation of proteasomal ubiquitin-dependent protein catabolic process"/>
    <property type="evidence" value="ECO:0007669"/>
    <property type="project" value="TreeGrafter"/>
</dbReference>
<evidence type="ECO:0000256" key="2">
    <source>
        <dbReference type="ARBA" id="ARBA00022490"/>
    </source>
</evidence>
<dbReference type="InterPro" id="IPR057766">
    <property type="entry name" value="Znf-C2H2_OTU1-like_C"/>
</dbReference>
<dbReference type="PANTHER" id="PTHR46340">
    <property type="entry name" value="UBX DOMAIN-CONTAINING PROTEIN 1"/>
    <property type="match status" value="1"/>
</dbReference>
<dbReference type="Gene3D" id="3.10.20.90">
    <property type="entry name" value="Phosphatidylinositol 3-kinase Catalytic Subunit, Chain A, domain 1"/>
    <property type="match status" value="1"/>
</dbReference>
<feature type="compositionally biased region" description="Polar residues" evidence="4">
    <location>
        <begin position="215"/>
        <end position="231"/>
    </location>
</feature>
<dbReference type="GO" id="GO:0005737">
    <property type="term" value="C:cytoplasm"/>
    <property type="evidence" value="ECO:0007669"/>
    <property type="project" value="UniProtKB-SubCell"/>
</dbReference>
<feature type="region of interest" description="Disordered" evidence="4">
    <location>
        <begin position="199"/>
        <end position="240"/>
    </location>
</feature>
<dbReference type="GO" id="GO:0036435">
    <property type="term" value="F:K48-linked polyubiquitin modification-dependent protein binding"/>
    <property type="evidence" value="ECO:0007669"/>
    <property type="project" value="TreeGrafter"/>
</dbReference>
<dbReference type="InterPro" id="IPR013087">
    <property type="entry name" value="Znf_C2H2_type"/>
</dbReference>
<gene>
    <name evidence="7" type="ORF">BSL78_07923</name>
</gene>
<evidence type="ECO:0000259" key="6">
    <source>
        <dbReference type="PROSITE" id="PS50033"/>
    </source>
</evidence>
<evidence type="ECO:0000313" key="7">
    <source>
        <dbReference type="EMBL" id="PIK55193.1"/>
    </source>
</evidence>
<comment type="subcellular location">
    <subcellularLocation>
        <location evidence="1">Cytoplasm</location>
    </subcellularLocation>
</comment>
<organism evidence="7 8">
    <name type="scientific">Stichopus japonicus</name>
    <name type="common">Sea cucumber</name>
    <dbReference type="NCBI Taxonomy" id="307972"/>
    <lineage>
        <taxon>Eukaryota</taxon>
        <taxon>Metazoa</taxon>
        <taxon>Echinodermata</taxon>
        <taxon>Eleutherozoa</taxon>
        <taxon>Echinozoa</taxon>
        <taxon>Holothuroidea</taxon>
        <taxon>Aspidochirotacea</taxon>
        <taxon>Aspidochirotida</taxon>
        <taxon>Stichopodidae</taxon>
        <taxon>Apostichopus</taxon>
    </lineage>
</organism>
<evidence type="ECO:0000256" key="1">
    <source>
        <dbReference type="ARBA" id="ARBA00004496"/>
    </source>
</evidence>
<dbReference type="Gene3D" id="1.10.8.10">
    <property type="entry name" value="DNA helicase RuvA subunit, C-terminal domain"/>
    <property type="match status" value="1"/>
</dbReference>
<dbReference type="Proteomes" id="UP000230750">
    <property type="component" value="Unassembled WGS sequence"/>
</dbReference>
<dbReference type="Pfam" id="PF24560">
    <property type="entry name" value="zf-C2H2_OTU1_C"/>
    <property type="match status" value="1"/>
</dbReference>
<accession>A0A2G8L4J8</accession>
<dbReference type="InterPro" id="IPR001012">
    <property type="entry name" value="UBX_dom"/>
</dbReference>
<feature type="compositionally biased region" description="Basic and acidic residues" evidence="4">
    <location>
        <begin position="77"/>
        <end position="98"/>
    </location>
</feature>
<keyword evidence="8" id="KW-1185">Reference proteome</keyword>
<dbReference type="CDD" id="cd01772">
    <property type="entry name" value="UBX_UBXN1"/>
    <property type="match status" value="1"/>
</dbReference>
<dbReference type="EMBL" id="MRZV01000223">
    <property type="protein sequence ID" value="PIK55193.1"/>
    <property type="molecule type" value="Genomic_DNA"/>
</dbReference>
<reference evidence="7 8" key="1">
    <citation type="journal article" date="2017" name="PLoS Biol.">
        <title>The sea cucumber genome provides insights into morphological evolution and visceral regeneration.</title>
        <authorList>
            <person name="Zhang X."/>
            <person name="Sun L."/>
            <person name="Yuan J."/>
            <person name="Sun Y."/>
            <person name="Gao Y."/>
            <person name="Zhang L."/>
            <person name="Li S."/>
            <person name="Dai H."/>
            <person name="Hamel J.F."/>
            <person name="Liu C."/>
            <person name="Yu Y."/>
            <person name="Liu S."/>
            <person name="Lin W."/>
            <person name="Guo K."/>
            <person name="Jin S."/>
            <person name="Xu P."/>
            <person name="Storey K.B."/>
            <person name="Huan P."/>
            <person name="Zhang T."/>
            <person name="Zhou Y."/>
            <person name="Zhang J."/>
            <person name="Lin C."/>
            <person name="Li X."/>
            <person name="Xing L."/>
            <person name="Huo D."/>
            <person name="Sun M."/>
            <person name="Wang L."/>
            <person name="Mercier A."/>
            <person name="Li F."/>
            <person name="Yang H."/>
            <person name="Xiang J."/>
        </authorList>
    </citation>
    <scope>NUCLEOTIDE SEQUENCE [LARGE SCALE GENOMIC DNA]</scope>
    <source>
        <strain evidence="7">Shaxun</strain>
        <tissue evidence="7">Muscle</tissue>
    </source>
</reference>
<dbReference type="GO" id="GO:1903094">
    <property type="term" value="P:negative regulation of protein K48-linked deubiquitination"/>
    <property type="evidence" value="ECO:0007669"/>
    <property type="project" value="TreeGrafter"/>
</dbReference>
<dbReference type="PROSITE" id="PS50030">
    <property type="entry name" value="UBA"/>
    <property type="match status" value="1"/>
</dbReference>
<protein>
    <submittedName>
        <fullName evidence="7">Putative UBX domain-containing protein 1-like</fullName>
    </submittedName>
</protein>
<dbReference type="InterPro" id="IPR029071">
    <property type="entry name" value="Ubiquitin-like_domsf"/>
</dbReference>
<dbReference type="PROSITE" id="PS50033">
    <property type="entry name" value="UBX"/>
    <property type="match status" value="1"/>
</dbReference>
<keyword evidence="3" id="KW-0175">Coiled coil</keyword>
<feature type="compositionally biased region" description="Basic and acidic residues" evidence="4">
    <location>
        <begin position="111"/>
        <end position="124"/>
    </location>
</feature>
<comment type="caution">
    <text evidence="7">The sequence shown here is derived from an EMBL/GenBank/DDBJ whole genome shotgun (WGS) entry which is preliminary data.</text>
</comment>
<dbReference type="STRING" id="307972.A0A2G8L4J8"/>
<dbReference type="AlphaFoldDB" id="A0A2G8L4J8"/>
<dbReference type="GO" id="GO:0005634">
    <property type="term" value="C:nucleus"/>
    <property type="evidence" value="ECO:0007669"/>
    <property type="project" value="TreeGrafter"/>
</dbReference>
<evidence type="ECO:0000259" key="5">
    <source>
        <dbReference type="PROSITE" id="PS50030"/>
    </source>
</evidence>
<dbReference type="FunFam" id="3.10.20.90:FF:000134">
    <property type="entry name" value="UBX domain-containing protein 1"/>
    <property type="match status" value="1"/>
</dbReference>
<dbReference type="SUPFAM" id="SSF54236">
    <property type="entry name" value="Ubiquitin-like"/>
    <property type="match status" value="1"/>
</dbReference>
<dbReference type="Pfam" id="PF22562">
    <property type="entry name" value="UBA_7"/>
    <property type="match status" value="1"/>
</dbReference>
<dbReference type="InterPro" id="IPR009060">
    <property type="entry name" value="UBA-like_sf"/>
</dbReference>
<evidence type="ECO:0000256" key="4">
    <source>
        <dbReference type="SAM" id="MobiDB-lite"/>
    </source>
</evidence>
<dbReference type="SUPFAM" id="SSF46934">
    <property type="entry name" value="UBA-like"/>
    <property type="match status" value="1"/>
</dbReference>
<feature type="region of interest" description="Disordered" evidence="4">
    <location>
        <begin position="29"/>
        <end position="124"/>
    </location>
</feature>
<dbReference type="GO" id="GO:0031397">
    <property type="term" value="P:negative regulation of protein ubiquitination"/>
    <property type="evidence" value="ECO:0007669"/>
    <property type="project" value="TreeGrafter"/>
</dbReference>
<evidence type="ECO:0000313" key="8">
    <source>
        <dbReference type="Proteomes" id="UP000230750"/>
    </source>
</evidence>
<dbReference type="Pfam" id="PF00789">
    <property type="entry name" value="UBX"/>
    <property type="match status" value="1"/>
</dbReference>
<proteinExistence type="predicted"/>
<dbReference type="PROSITE" id="PS00028">
    <property type="entry name" value="ZINC_FINGER_C2H2_1"/>
    <property type="match status" value="1"/>
</dbReference>
<dbReference type="InterPro" id="IPR015940">
    <property type="entry name" value="UBA"/>
</dbReference>
<dbReference type="SMART" id="SM00166">
    <property type="entry name" value="UBX"/>
    <property type="match status" value="1"/>
</dbReference>
<dbReference type="PANTHER" id="PTHR46340:SF1">
    <property type="entry name" value="UBX DOMAIN-CONTAINING PROTEIN 1"/>
    <property type="match status" value="1"/>
</dbReference>
<sequence length="321" mass="36039">MGFSENRAKRALTATQYKGIQEAIDWIGAHENDPSIDDPFVEPQGHKLCEDSSADGGGSSNSEGQQSTNDPSQSEAKSLKCDDCGKLIKSTEEAEMHAARTSHQNFSESTEEVKPLTEDERKQQMERLQEKIKLRQQEKKALEKKEAIEKEKLRRKQGKQLTNMKQQMETDELMKIAEQKRREKLEDKLARKKVKDQIAQDKADRAARFGKTAGTGDSSVATDAAVSQQQKEPAPPAAKKEYNEARIQIRLTDGTTLKQTFSADEQLSAIRLYVEMNRSDGMGPFTFMTTFPRKVFTSEDMETPLKELGLIPSAVLVTKPL</sequence>